<comment type="caution">
    <text evidence="2">The sequence shown here is derived from an EMBL/GenBank/DDBJ whole genome shotgun (WGS) entry which is preliminary data.</text>
</comment>
<evidence type="ECO:0000313" key="2">
    <source>
        <dbReference type="EMBL" id="KKL19099.1"/>
    </source>
</evidence>
<feature type="compositionally biased region" description="Basic and acidic residues" evidence="1">
    <location>
        <begin position="10"/>
        <end position="21"/>
    </location>
</feature>
<proteinExistence type="predicted"/>
<accession>A0A0F9BAY0</accession>
<sequence length="126" mass="13978">MNKYNRRRIKMNDHPIREGTSKKGGIRPDPPKSPRPPAPKPTNPQGLRPASEGCLEYHLDSPLPRMTLLQHYAGLAMQGIMAANPILDNKEPLNYGSGDHRAILAKNSFQMAQAMIEAEAKLRGEV</sequence>
<dbReference type="AlphaFoldDB" id="A0A0F9BAY0"/>
<gene>
    <name evidence="2" type="ORF">LCGC14_2468890</name>
</gene>
<reference evidence="2" key="1">
    <citation type="journal article" date="2015" name="Nature">
        <title>Complex archaea that bridge the gap between prokaryotes and eukaryotes.</title>
        <authorList>
            <person name="Spang A."/>
            <person name="Saw J.H."/>
            <person name="Jorgensen S.L."/>
            <person name="Zaremba-Niedzwiedzka K."/>
            <person name="Martijn J."/>
            <person name="Lind A.E."/>
            <person name="van Eijk R."/>
            <person name="Schleper C."/>
            <person name="Guy L."/>
            <person name="Ettema T.J."/>
        </authorList>
    </citation>
    <scope>NUCLEOTIDE SEQUENCE</scope>
</reference>
<dbReference type="EMBL" id="LAZR01038612">
    <property type="protein sequence ID" value="KKL19099.1"/>
    <property type="molecule type" value="Genomic_DNA"/>
</dbReference>
<protein>
    <submittedName>
        <fullName evidence="2">Uncharacterized protein</fullName>
    </submittedName>
</protein>
<evidence type="ECO:0000256" key="1">
    <source>
        <dbReference type="SAM" id="MobiDB-lite"/>
    </source>
</evidence>
<name>A0A0F9BAY0_9ZZZZ</name>
<feature type="compositionally biased region" description="Pro residues" evidence="1">
    <location>
        <begin position="31"/>
        <end position="42"/>
    </location>
</feature>
<feature type="region of interest" description="Disordered" evidence="1">
    <location>
        <begin position="1"/>
        <end position="53"/>
    </location>
</feature>
<organism evidence="2">
    <name type="scientific">marine sediment metagenome</name>
    <dbReference type="NCBI Taxonomy" id="412755"/>
    <lineage>
        <taxon>unclassified sequences</taxon>
        <taxon>metagenomes</taxon>
        <taxon>ecological metagenomes</taxon>
    </lineage>
</organism>